<keyword evidence="9" id="KW-1185">Reference proteome</keyword>
<evidence type="ECO:0000313" key="9">
    <source>
        <dbReference type="Proteomes" id="UP000018680"/>
    </source>
</evidence>
<keyword evidence="6" id="KW-0812">Transmembrane</keyword>
<dbReference type="Gene3D" id="3.20.20.300">
    <property type="entry name" value="Glycoside hydrolase, family 3, N-terminal domain"/>
    <property type="match status" value="1"/>
</dbReference>
<dbReference type="GO" id="GO:0009254">
    <property type="term" value="P:peptidoglycan turnover"/>
    <property type="evidence" value="ECO:0007669"/>
    <property type="project" value="TreeGrafter"/>
</dbReference>
<evidence type="ECO:0000256" key="2">
    <source>
        <dbReference type="ARBA" id="ARBA00005336"/>
    </source>
</evidence>
<evidence type="ECO:0000259" key="7">
    <source>
        <dbReference type="Pfam" id="PF00933"/>
    </source>
</evidence>
<accession>V5WFN9</accession>
<keyword evidence="5 8" id="KW-0326">Glycosidase</keyword>
<dbReference type="InterPro" id="IPR036881">
    <property type="entry name" value="Glyco_hydro_3_C_sf"/>
</dbReference>
<comment type="similarity">
    <text evidence="2">Belongs to the glycosyl hydrolase 3 family.</text>
</comment>
<dbReference type="Pfam" id="PF00933">
    <property type="entry name" value="Glyco_hydro_3"/>
    <property type="match status" value="1"/>
</dbReference>
<keyword evidence="4 8" id="KW-0378">Hydrolase</keyword>
<gene>
    <name evidence="8" type="ORF">L21SP2_1226</name>
</gene>
<evidence type="ECO:0000256" key="1">
    <source>
        <dbReference type="ARBA" id="ARBA00001231"/>
    </source>
</evidence>
<dbReference type="RefSeq" id="WP_024267551.1">
    <property type="nucleotide sequence ID" value="NC_023035.1"/>
</dbReference>
<dbReference type="EC" id="3.2.1.52" evidence="3"/>
<dbReference type="Proteomes" id="UP000018680">
    <property type="component" value="Chromosome"/>
</dbReference>
<keyword evidence="6" id="KW-1133">Transmembrane helix</keyword>
<dbReference type="InterPro" id="IPR050226">
    <property type="entry name" value="NagZ_Beta-hexosaminidase"/>
</dbReference>
<dbReference type="PATRIC" id="fig|1307761.3.peg.1220"/>
<protein>
    <recommendedName>
        <fullName evidence="3">beta-N-acetylhexosaminidase</fullName>
        <ecNumber evidence="3">3.2.1.52</ecNumber>
    </recommendedName>
</protein>
<dbReference type="GO" id="GO:0004563">
    <property type="term" value="F:beta-N-acetylhexosaminidase activity"/>
    <property type="evidence" value="ECO:0007669"/>
    <property type="project" value="UniProtKB-EC"/>
</dbReference>
<evidence type="ECO:0000256" key="5">
    <source>
        <dbReference type="ARBA" id="ARBA00023295"/>
    </source>
</evidence>
<dbReference type="InterPro" id="IPR001764">
    <property type="entry name" value="Glyco_hydro_3_N"/>
</dbReference>
<comment type="catalytic activity">
    <reaction evidence="1">
        <text>Hydrolysis of terminal non-reducing N-acetyl-D-hexosamine residues in N-acetyl-beta-D-hexosaminides.</text>
        <dbReference type="EC" id="3.2.1.52"/>
    </reaction>
</comment>
<dbReference type="SUPFAM" id="SSF52279">
    <property type="entry name" value="Beta-D-glucan exohydrolase, C-terminal domain"/>
    <property type="match status" value="1"/>
</dbReference>
<organism evidence="8 9">
    <name type="scientific">Salinispira pacifica</name>
    <dbReference type="NCBI Taxonomy" id="1307761"/>
    <lineage>
        <taxon>Bacteria</taxon>
        <taxon>Pseudomonadati</taxon>
        <taxon>Spirochaetota</taxon>
        <taxon>Spirochaetia</taxon>
        <taxon>Spirochaetales</taxon>
        <taxon>Spirochaetaceae</taxon>
        <taxon>Salinispira</taxon>
    </lineage>
</organism>
<feature type="domain" description="Glycoside hydrolase family 3 N-terminal" evidence="7">
    <location>
        <begin position="131"/>
        <end position="438"/>
    </location>
</feature>
<name>V5WFN9_9SPIO</name>
<dbReference type="HOGENOM" id="CLU_008392_5_3_12"/>
<dbReference type="PANTHER" id="PTHR30480">
    <property type="entry name" value="BETA-HEXOSAMINIDASE-RELATED"/>
    <property type="match status" value="1"/>
</dbReference>
<dbReference type="KEGG" id="slr:L21SP2_1226"/>
<dbReference type="InterPro" id="IPR017853">
    <property type="entry name" value="GH"/>
</dbReference>
<dbReference type="GO" id="GO:0005975">
    <property type="term" value="P:carbohydrate metabolic process"/>
    <property type="evidence" value="ECO:0007669"/>
    <property type="project" value="InterPro"/>
</dbReference>
<dbReference type="STRING" id="1307761.L21SP2_1226"/>
<reference evidence="8 9" key="1">
    <citation type="journal article" date="2015" name="Stand. Genomic Sci.">
        <title>Complete genome sequence and description of Salinispira pacifica gen. nov., sp. nov., a novel spirochaete isolated form a hypersaline microbial mat.</title>
        <authorList>
            <person name="Ben Hania W."/>
            <person name="Joseph M."/>
            <person name="Schumann P."/>
            <person name="Bunk B."/>
            <person name="Fiebig A."/>
            <person name="Sproer C."/>
            <person name="Klenk H.P."/>
            <person name="Fardeau M.L."/>
            <person name="Spring S."/>
        </authorList>
    </citation>
    <scope>NUCLEOTIDE SEQUENCE [LARGE SCALE GENOMIC DNA]</scope>
    <source>
        <strain evidence="8 9">L21-RPul-D2</strain>
    </source>
</reference>
<dbReference type="AlphaFoldDB" id="V5WFN9"/>
<proteinExistence type="inferred from homology"/>
<evidence type="ECO:0000256" key="4">
    <source>
        <dbReference type="ARBA" id="ARBA00022801"/>
    </source>
</evidence>
<feature type="transmembrane region" description="Helical" evidence="6">
    <location>
        <begin position="20"/>
        <end position="39"/>
    </location>
</feature>
<evidence type="ECO:0000256" key="3">
    <source>
        <dbReference type="ARBA" id="ARBA00012663"/>
    </source>
</evidence>
<dbReference type="InterPro" id="IPR036962">
    <property type="entry name" value="Glyco_hydro_3_N_sf"/>
</dbReference>
<dbReference type="eggNOG" id="COG1472">
    <property type="taxonomic scope" value="Bacteria"/>
</dbReference>
<evidence type="ECO:0000313" key="8">
    <source>
        <dbReference type="EMBL" id="AHC14627.1"/>
    </source>
</evidence>
<dbReference type="EMBL" id="CP006939">
    <property type="protein sequence ID" value="AHC14627.1"/>
    <property type="molecule type" value="Genomic_DNA"/>
</dbReference>
<dbReference type="OrthoDB" id="9805821at2"/>
<dbReference type="Gene3D" id="3.40.50.1700">
    <property type="entry name" value="Glycoside hydrolase family 3 C-terminal domain"/>
    <property type="match status" value="1"/>
</dbReference>
<evidence type="ECO:0000256" key="6">
    <source>
        <dbReference type="SAM" id="Phobius"/>
    </source>
</evidence>
<sequence length="628" mass="69961">MAPIDLYKQSEQQRSSLRHYTPVHLAVLLSAVIFSLSFISPSGILDAGTLGGTRTAPSMSRSGGGAAQSLRGIAQGDLVSDLQEIPGDRMFWQDMPRDALVDRLIGDMSAEELVGQVFLLGWQSEYAEGPIMEWIERRNIGGVKIFGWNGNDLQKLAEALNEMQDLALSGPHGIPLFTATDQEGGWVRHIKDRTSITPGNMAIGASSVPLDSYYSGYYIGRELRALGVNMNFAPTVDVYVNNQAHVIGPRAFSSDPRKTGLLGIAFYRGMEETGVISTAKHFPGHGNALGDSHGYMPVIEDDFETVWERDLLPYRMMIPEGLPAVLSGHLSFPNISGSLRPASLNPYFKEEILRKQLDFQGIVITDDLYMGGAIEYGESQGWDMPRIVLEALKAGNDMVMLSKTPEINDAIWNLVYETYLEDDQFRRRIQEAVRRILEIKLRYLKPGWRVPLEVNAENVYEQMASDSGRNFFQEQAARGVTLIRDKNVPYTPADGERILLAGQDMDFLREGLRRYPDADQYYFNYTPFYSADSEVIREIGNLADAYDVVIFNLANPNSLQVLQSLSDLGDRIIVFSTLTPVYLEEVPWVKSALAVYGWGIESFSAGFAALVGDIPFKGNLPVHLSRRD</sequence>
<dbReference type="SUPFAM" id="SSF51445">
    <property type="entry name" value="(Trans)glycosidases"/>
    <property type="match status" value="1"/>
</dbReference>
<keyword evidence="6" id="KW-0472">Membrane</keyword>
<dbReference type="PANTHER" id="PTHR30480:SF13">
    <property type="entry name" value="BETA-HEXOSAMINIDASE"/>
    <property type="match status" value="1"/>
</dbReference>